<evidence type="ECO:0000256" key="1">
    <source>
        <dbReference type="ARBA" id="ARBA00022801"/>
    </source>
</evidence>
<dbReference type="NCBIfam" id="TIGR01891">
    <property type="entry name" value="amidohydrolases"/>
    <property type="match status" value="1"/>
</dbReference>
<dbReference type="Gene3D" id="3.40.630.10">
    <property type="entry name" value="Zn peptidases"/>
    <property type="match status" value="1"/>
</dbReference>
<dbReference type="Gene3D" id="3.30.70.360">
    <property type="match status" value="1"/>
</dbReference>
<keyword evidence="1" id="KW-0378">Hydrolase</keyword>
<dbReference type="InterPro" id="IPR052030">
    <property type="entry name" value="Peptidase_M20/M20A_hydrolases"/>
</dbReference>
<dbReference type="InterPro" id="IPR002933">
    <property type="entry name" value="Peptidase_M20"/>
</dbReference>
<dbReference type="AlphaFoldDB" id="F5IYN8"/>
<dbReference type="Pfam" id="PF01546">
    <property type="entry name" value="Peptidase_M20"/>
    <property type="match status" value="1"/>
</dbReference>
<protein>
    <recommendedName>
        <fullName evidence="2">Peptidase M20 domain-containing protein 2</fullName>
    </recommendedName>
</protein>
<dbReference type="PANTHER" id="PTHR30575:SF3">
    <property type="entry name" value="PEPTIDASE M20 DIMERISATION DOMAIN-CONTAINING PROTEIN"/>
    <property type="match status" value="1"/>
</dbReference>
<evidence type="ECO:0000256" key="2">
    <source>
        <dbReference type="PIRNR" id="PIRNR037226"/>
    </source>
</evidence>
<organism evidence="4 5">
    <name type="scientific">Dysgonomonas gadei ATCC BAA-286</name>
    <dbReference type="NCBI Taxonomy" id="742766"/>
    <lineage>
        <taxon>Bacteria</taxon>
        <taxon>Pseudomonadati</taxon>
        <taxon>Bacteroidota</taxon>
        <taxon>Bacteroidia</taxon>
        <taxon>Bacteroidales</taxon>
        <taxon>Dysgonomonadaceae</taxon>
        <taxon>Dysgonomonas</taxon>
    </lineage>
</organism>
<evidence type="ECO:0000313" key="4">
    <source>
        <dbReference type="EMBL" id="EGK01435.1"/>
    </source>
</evidence>
<proteinExistence type="inferred from homology"/>
<keyword evidence="5" id="KW-1185">Reference proteome</keyword>
<dbReference type="PANTHER" id="PTHR30575">
    <property type="entry name" value="PEPTIDASE M20"/>
    <property type="match status" value="1"/>
</dbReference>
<dbReference type="InterPro" id="IPR011650">
    <property type="entry name" value="Peptidase_M20_dimer"/>
</dbReference>
<gene>
    <name evidence="4" type="ORF">HMPREF9455_02268</name>
</gene>
<reference evidence="4 5" key="1">
    <citation type="submission" date="2011-04" db="EMBL/GenBank/DDBJ databases">
        <title>The Genome Sequence of Dysgonomonas gadei ATCC BAA-286.</title>
        <authorList>
            <consortium name="The Broad Institute Genome Sequencing Platform"/>
            <person name="Earl A."/>
            <person name="Ward D."/>
            <person name="Feldgarden M."/>
            <person name="Gevers D."/>
            <person name="Pudlo N."/>
            <person name="Martens E."/>
            <person name="Allen-Vercoe E."/>
            <person name="Young S.K."/>
            <person name="Zeng Q."/>
            <person name="Gargeya S."/>
            <person name="Fitzgerald M."/>
            <person name="Haas B."/>
            <person name="Abouelleil A."/>
            <person name="Alvarado L."/>
            <person name="Arachchi H.M."/>
            <person name="Berlin A."/>
            <person name="Brown A."/>
            <person name="Chapman S.B."/>
            <person name="Chen Z."/>
            <person name="Dunbar C."/>
            <person name="Freedman E."/>
            <person name="Gearin G."/>
            <person name="Gellesch M."/>
            <person name="Goldberg J."/>
            <person name="Griggs A."/>
            <person name="Gujja S."/>
            <person name="Heiman D."/>
            <person name="Howarth C."/>
            <person name="Larson L."/>
            <person name="Lui A."/>
            <person name="MacDonald P.J.P."/>
            <person name="Mehta T."/>
            <person name="Montmayeur A."/>
            <person name="Murphy C."/>
            <person name="Neiman D."/>
            <person name="Pearson M."/>
            <person name="Priest M."/>
            <person name="Roberts A."/>
            <person name="Saif S."/>
            <person name="Shea T."/>
            <person name="Shenoy N."/>
            <person name="Sisk P."/>
            <person name="Stolte C."/>
            <person name="Sykes S."/>
            <person name="Yandava C."/>
            <person name="Wortman J."/>
            <person name="Nusbaum C."/>
            <person name="Birren B."/>
        </authorList>
    </citation>
    <scope>NUCLEOTIDE SEQUENCE [LARGE SCALE GENOMIC DNA]</scope>
    <source>
        <strain evidence="4 5">ATCC BAA-286</strain>
    </source>
</reference>
<sequence>MKAAVEKAIDRNAAEVIGLVKDIEQHPELGFQEHRTSKVVADYLRGCSYEVEDGLALTGLKTSLKSGKNKYTVAFIGELDGIICKDSPKASPADGATHTCGHNLQLGILMLIAKAMKEAGIAGHLDGNIAFMAIPAEEYIQLEYRRQLRKENKIKYLSGKQEFIRLGLFDDIDAAIMLHAQPNSEEASIHIYRTGNGFELKDVHCKGKTAHAAAAPHEGINALHALIQGINNITALRDTFRDEDHSRIHYIITKGGDNVNSVPSDTALQGYVRSASIRSIKELSSKFDKAFLSAGENFNAKMSVSTSAGYMPLICNHSLNEIFVSNVRNFLPEDKIYNKGHFMASTDLGDLSHIIPVIQPMMGGIKGGLHSPDFEVVDYNAAITLPAKIAANTIIDLLTNDTLSTILESYKPELSKEEYLQLMDKDINNE</sequence>
<accession>F5IYN8</accession>
<dbReference type="SUPFAM" id="SSF55031">
    <property type="entry name" value="Bacterial exopeptidase dimerisation domain"/>
    <property type="match status" value="1"/>
</dbReference>
<comment type="similarity">
    <text evidence="2">Belongs to the peptidase M20A family.</text>
</comment>
<dbReference type="EMBL" id="ADLV01000027">
    <property type="protein sequence ID" value="EGK01435.1"/>
    <property type="molecule type" value="Genomic_DNA"/>
</dbReference>
<dbReference type="GO" id="GO:0016805">
    <property type="term" value="F:dipeptidase activity"/>
    <property type="evidence" value="ECO:0007669"/>
    <property type="project" value="InterPro"/>
</dbReference>
<dbReference type="eggNOG" id="COG1473">
    <property type="taxonomic scope" value="Bacteria"/>
</dbReference>
<dbReference type="Pfam" id="PF07687">
    <property type="entry name" value="M20_dimer"/>
    <property type="match status" value="1"/>
</dbReference>
<dbReference type="GO" id="GO:0071713">
    <property type="term" value="F:para-aminobenzoyl-glutamate hydrolase activity"/>
    <property type="evidence" value="ECO:0007669"/>
    <property type="project" value="TreeGrafter"/>
</dbReference>
<dbReference type="GO" id="GO:0005737">
    <property type="term" value="C:cytoplasm"/>
    <property type="evidence" value="ECO:0007669"/>
    <property type="project" value="TreeGrafter"/>
</dbReference>
<feature type="domain" description="Peptidase M20 dimerisation" evidence="3">
    <location>
        <begin position="203"/>
        <end position="292"/>
    </location>
</feature>
<dbReference type="Proteomes" id="UP000004913">
    <property type="component" value="Unassembled WGS sequence"/>
</dbReference>
<dbReference type="STRING" id="742766.HMPREF9455_02268"/>
<dbReference type="HOGENOM" id="CLU_031812_2_1_10"/>
<comment type="caution">
    <text evidence="4">The sequence shown here is derived from an EMBL/GenBank/DDBJ whole genome shotgun (WGS) entry which is preliminary data.</text>
</comment>
<evidence type="ECO:0000313" key="5">
    <source>
        <dbReference type="Proteomes" id="UP000004913"/>
    </source>
</evidence>
<evidence type="ECO:0000259" key="3">
    <source>
        <dbReference type="Pfam" id="PF07687"/>
    </source>
</evidence>
<dbReference type="InterPro" id="IPR017439">
    <property type="entry name" value="Amidohydrolase"/>
</dbReference>
<dbReference type="PIRSF" id="PIRSF037226">
    <property type="entry name" value="Amidohydrolase_ACY1L2_prd"/>
    <property type="match status" value="1"/>
</dbReference>
<dbReference type="InterPro" id="IPR036264">
    <property type="entry name" value="Bact_exopeptidase_dim_dom"/>
</dbReference>
<dbReference type="GO" id="GO:0046657">
    <property type="term" value="P:folic acid catabolic process"/>
    <property type="evidence" value="ECO:0007669"/>
    <property type="project" value="TreeGrafter"/>
</dbReference>
<dbReference type="InterPro" id="IPR017144">
    <property type="entry name" value="Xaa-Arg_dipeptidase"/>
</dbReference>
<name>F5IYN8_9BACT</name>
<dbReference type="SUPFAM" id="SSF53187">
    <property type="entry name" value="Zn-dependent exopeptidases"/>
    <property type="match status" value="1"/>
</dbReference>